<sequence length="386" mass="44513">MVLDSFKKEGIALSARKRLRRHVRADNARCVWRRAKETSCTRYTIRASRSCWAHCIDFIKYIRTRKGSHKIRKFVRETDSRRLKRHKLNLRGHIPERIIVDEQSPRTSMYTLYCSDFWVMSSKARAGLDLAKEIEYDWAIEFDFGLFEALTIFWPSSGLHEWSYDRKGRVFESSFFAERFLALRLWNERTGLDLETDRSDSTAKTDVSQLPKVLSRNLVRAESRSFESMVDREAREKMRADLEADELDTALFWHLSGILEGKNGSETVINGPLRGDLRIPYVFWSLIDSQLLDRRLEDETSFTLGAIISSGSDERERAPELETDSSDDSLSRGSGTTRDSAWIFSGVETIIGRELLISLEISLETGTRKGEGEGTLLDFSFFTDLV</sequence>
<feature type="region of interest" description="Disordered" evidence="1">
    <location>
        <begin position="313"/>
        <end position="336"/>
    </location>
</feature>
<name>Q7Z2B7_9CNID</name>
<keyword evidence="2" id="KW-0645">Protease</keyword>
<proteinExistence type="evidence at transcript level"/>
<dbReference type="AlphaFoldDB" id="Q7Z2B7"/>
<dbReference type="EMBL" id="AY275708">
    <property type="protein sequence ID" value="AAP34486.2"/>
    <property type="molecule type" value="mRNA"/>
</dbReference>
<accession>Q7Z2B7</accession>
<organism evidence="2">
    <name type="scientific">Myxobolus cerebralis</name>
    <dbReference type="NCBI Taxonomy" id="59783"/>
    <lineage>
        <taxon>Eukaryota</taxon>
        <taxon>Metazoa</taxon>
        <taxon>Cnidaria</taxon>
        <taxon>Myxozoa</taxon>
        <taxon>Myxosporea</taxon>
        <taxon>Bivalvulida</taxon>
        <taxon>Platysporina</taxon>
        <taxon>Myxobolidae</taxon>
        <taxon>Myxobolus</taxon>
    </lineage>
</organism>
<keyword evidence="2" id="KW-0378">Hydrolase</keyword>
<evidence type="ECO:0000256" key="1">
    <source>
        <dbReference type="SAM" id="MobiDB-lite"/>
    </source>
</evidence>
<reference evidence="2" key="1">
    <citation type="submission" date="2003-11" db="EMBL/GenBank/DDBJ databases">
        <title>Identification of a serine protease gene expressed by Myxobolus cerebralis during development in rainbow trout (Oncorhynchus mykiss).</title>
        <authorList>
            <person name="Kelley G.O."/>
            <person name="Zagmutt-Vergara F.J."/>
            <person name="Leutenegger C.M."/>
            <person name="Adkison M.A."/>
            <person name="Baxa D.V."/>
            <person name="Hedrick R.P."/>
        </authorList>
    </citation>
    <scope>NUCLEOTIDE SEQUENCE</scope>
</reference>
<protein>
    <submittedName>
        <fullName evidence="2">Chymotrypsin-like serine protease</fullName>
    </submittedName>
</protein>
<dbReference type="GO" id="GO:0006508">
    <property type="term" value="P:proteolysis"/>
    <property type="evidence" value="ECO:0007669"/>
    <property type="project" value="UniProtKB-KW"/>
</dbReference>
<evidence type="ECO:0000313" key="2">
    <source>
        <dbReference type="EMBL" id="AAP34486.2"/>
    </source>
</evidence>
<dbReference type="GO" id="GO:0008233">
    <property type="term" value="F:peptidase activity"/>
    <property type="evidence" value="ECO:0007669"/>
    <property type="project" value="UniProtKB-KW"/>
</dbReference>